<sequence>MIFSLRKLKLCLGDIRSVQVEEEKEKKEEKEEEKEKGMSRSVNSIIVASAFDAAGATFTGVDHSSLETLGADDHAQYLNIIGRAGGQTVVAGTSSGESLVLRSTSHATKGQVHLDETTASVSATTGALRVDGGVGIGGDVYLSKGINGAETKGSILVGDGTTMLEVPISADGKVLTADASKAAGLAWAMPGGFLENTVQTT</sequence>
<proteinExistence type="predicted"/>
<evidence type="ECO:0000313" key="1">
    <source>
        <dbReference type="EMBL" id="GAG03689.1"/>
    </source>
</evidence>
<dbReference type="AlphaFoldDB" id="X0UD31"/>
<protein>
    <submittedName>
        <fullName evidence="1">Uncharacterized protein</fullName>
    </submittedName>
</protein>
<accession>X0UD31</accession>
<feature type="non-terminal residue" evidence="1">
    <location>
        <position position="201"/>
    </location>
</feature>
<name>X0UD31_9ZZZZ</name>
<reference evidence="1" key="1">
    <citation type="journal article" date="2014" name="Front. Microbiol.">
        <title>High frequency of phylogenetically diverse reductive dehalogenase-homologous genes in deep subseafloor sedimentary metagenomes.</title>
        <authorList>
            <person name="Kawai M."/>
            <person name="Futagami T."/>
            <person name="Toyoda A."/>
            <person name="Takaki Y."/>
            <person name="Nishi S."/>
            <person name="Hori S."/>
            <person name="Arai W."/>
            <person name="Tsubouchi T."/>
            <person name="Morono Y."/>
            <person name="Uchiyama I."/>
            <person name="Ito T."/>
            <person name="Fujiyama A."/>
            <person name="Inagaki F."/>
            <person name="Takami H."/>
        </authorList>
    </citation>
    <scope>NUCLEOTIDE SEQUENCE</scope>
    <source>
        <strain evidence="1">Expedition CK06-06</strain>
    </source>
</reference>
<organism evidence="1">
    <name type="scientific">marine sediment metagenome</name>
    <dbReference type="NCBI Taxonomy" id="412755"/>
    <lineage>
        <taxon>unclassified sequences</taxon>
        <taxon>metagenomes</taxon>
        <taxon>ecological metagenomes</taxon>
    </lineage>
</organism>
<comment type="caution">
    <text evidence="1">The sequence shown here is derived from an EMBL/GenBank/DDBJ whole genome shotgun (WGS) entry which is preliminary data.</text>
</comment>
<dbReference type="EMBL" id="BARS01025397">
    <property type="protein sequence ID" value="GAG03689.1"/>
    <property type="molecule type" value="Genomic_DNA"/>
</dbReference>
<gene>
    <name evidence="1" type="ORF">S01H1_40147</name>
</gene>